<dbReference type="EMBL" id="CP019646">
    <property type="protein sequence ID" value="AQQ71584.1"/>
    <property type="molecule type" value="Genomic_DNA"/>
</dbReference>
<dbReference type="GO" id="GO:0005975">
    <property type="term" value="P:carbohydrate metabolic process"/>
    <property type="evidence" value="ECO:0007669"/>
    <property type="project" value="InterPro"/>
</dbReference>
<evidence type="ECO:0000313" key="2">
    <source>
        <dbReference type="Proteomes" id="UP000188181"/>
    </source>
</evidence>
<reference evidence="2" key="1">
    <citation type="submission" date="2017-02" db="EMBL/GenBank/DDBJ databases">
        <title>Comparative genomics and description of representatives of a novel lineage of planctomycetes thriving in anoxic sediments.</title>
        <authorList>
            <person name="Spring S."/>
            <person name="Bunk B."/>
            <person name="Sproer C."/>
        </authorList>
    </citation>
    <scope>NUCLEOTIDE SEQUENCE [LARGE SCALE GENOMIC DNA]</scope>
    <source>
        <strain evidence="2">SM-Chi-D1</strain>
    </source>
</reference>
<dbReference type="InterPro" id="IPR012341">
    <property type="entry name" value="6hp_glycosidase-like_sf"/>
</dbReference>
<gene>
    <name evidence="1" type="ORF">SMSP2_01960</name>
</gene>
<evidence type="ECO:0000313" key="1">
    <source>
        <dbReference type="EMBL" id="AQQ71584.1"/>
    </source>
</evidence>
<dbReference type="GO" id="GO:0016787">
    <property type="term" value="F:hydrolase activity"/>
    <property type="evidence" value="ECO:0007669"/>
    <property type="project" value="UniProtKB-KW"/>
</dbReference>
<organism evidence="1 2">
    <name type="scientific">Limihaloglobus sulfuriphilus</name>
    <dbReference type="NCBI Taxonomy" id="1851148"/>
    <lineage>
        <taxon>Bacteria</taxon>
        <taxon>Pseudomonadati</taxon>
        <taxon>Planctomycetota</taxon>
        <taxon>Phycisphaerae</taxon>
        <taxon>Sedimentisphaerales</taxon>
        <taxon>Sedimentisphaeraceae</taxon>
        <taxon>Limihaloglobus</taxon>
    </lineage>
</organism>
<proteinExistence type="predicted"/>
<dbReference type="Gene3D" id="1.50.10.10">
    <property type="match status" value="1"/>
</dbReference>
<name>A0A1Q2MG04_9BACT</name>
<dbReference type="Proteomes" id="UP000188181">
    <property type="component" value="Chromosome"/>
</dbReference>
<sequence length="693" mass="79602">MAYMQFSAHGFDNFEDVLKLKKPIATSLTMTDGVVYFKTDNAAASCGFVYRPYLSGKPPVIPFRHLWGLNGSMELNLSAGGKTENLLTRAHLTDMQRKPYHLLCSFDSGLGNNGETSDFNLELLSAAGENAMLYSLANNSSQPARLQIKIRPRQERKGLYTLVEGKRNVDMNVSLGDAVYAYDSDKMVLWQSYDDPPADRAKDLDPVSGLVFNSKPESVSLASSYPADGFVANFTVPAKSSVSFFYFFSDNRPEAESAISGVRAFDFEYWKKKTARHWDDYVSGARARIEKTLDVSLDKLSGLRQKQLAYNLIEVRSLLSRNGAIYASPAAVFYYSSNSVGYWQSYVRDDSIALLDLTEIGLVEEYMRPHAELVMHNYNQGELTNGFHRWWDQFYFYRQNMKTDFSQVDSAFYGIWSLYKAWQQLGDDRYITGDAYQLMKDNIKYYTTGAAYDPHKDKNITYYDKMKNMYREYLINEADITEDPNGVWGDTKEWYRSPATNKKFHFVNSFYINVLFYANYSMMAEIAQYNNNQEDRQHFVEQAQKLKKIINKELWREDKGRFIAGIAYNEDGWEDIDFDWYNIGFDYIWALTLPDEKHLPFEAEVKRKCLEAAYKHECWDNTVFGAAEVASDLPSARKDIVNRIFNDALSIKTYNDYVYYFPGIISECFGNATAPQIFAISPSINALCRTASE</sequence>
<keyword evidence="1" id="KW-0378">Hydrolase</keyword>
<dbReference type="AlphaFoldDB" id="A0A1Q2MG04"/>
<dbReference type="InterPro" id="IPR008928">
    <property type="entry name" value="6-hairpin_glycosidase_sf"/>
</dbReference>
<dbReference type="RefSeq" id="WP_146683748.1">
    <property type="nucleotide sequence ID" value="NZ_CP019646.1"/>
</dbReference>
<protein>
    <submittedName>
        <fullName evidence="1">Glucoamylase hydrolase</fullName>
    </submittedName>
</protein>
<keyword evidence="2" id="KW-1185">Reference proteome</keyword>
<dbReference type="STRING" id="1851148.SMSP2_01960"/>
<accession>A0A1Q2MG04</accession>
<dbReference type="SUPFAM" id="SSF48208">
    <property type="entry name" value="Six-hairpin glycosidases"/>
    <property type="match status" value="1"/>
</dbReference>
<dbReference type="KEGG" id="pbas:SMSP2_01960"/>